<dbReference type="PROSITE" id="PS50043">
    <property type="entry name" value="HTH_LUXR_2"/>
    <property type="match status" value="1"/>
</dbReference>
<dbReference type="CDD" id="cd06170">
    <property type="entry name" value="LuxR_C_like"/>
    <property type="match status" value="1"/>
</dbReference>
<dbReference type="Proteomes" id="UP000679725">
    <property type="component" value="Unassembled WGS sequence"/>
</dbReference>
<evidence type="ECO:0000256" key="2">
    <source>
        <dbReference type="ARBA" id="ARBA00023125"/>
    </source>
</evidence>
<name>A0ABM8UIU6_9BACT</name>
<evidence type="ECO:0000259" key="5">
    <source>
        <dbReference type="PROSITE" id="PS50110"/>
    </source>
</evidence>
<dbReference type="RefSeq" id="WP_215231505.1">
    <property type="nucleotide sequence ID" value="NZ_CAJRAU010000001.1"/>
</dbReference>
<organism evidence="6 7">
    <name type="scientific">Dyadobacter linearis</name>
    <dbReference type="NCBI Taxonomy" id="2823330"/>
    <lineage>
        <taxon>Bacteria</taxon>
        <taxon>Pseudomonadati</taxon>
        <taxon>Bacteroidota</taxon>
        <taxon>Cytophagia</taxon>
        <taxon>Cytophagales</taxon>
        <taxon>Spirosomataceae</taxon>
        <taxon>Dyadobacter</taxon>
    </lineage>
</organism>
<dbReference type="InterPro" id="IPR011006">
    <property type="entry name" value="CheY-like_superfamily"/>
</dbReference>
<dbReference type="PROSITE" id="PS50110">
    <property type="entry name" value="RESPONSE_REGULATORY"/>
    <property type="match status" value="1"/>
</dbReference>
<dbReference type="EMBL" id="CAJRAU010000001">
    <property type="protein sequence ID" value="CAG5067318.1"/>
    <property type="molecule type" value="Genomic_DNA"/>
</dbReference>
<dbReference type="PROSITE" id="PS00622">
    <property type="entry name" value="HTH_LUXR_1"/>
    <property type="match status" value="1"/>
</dbReference>
<dbReference type="InterPro" id="IPR058245">
    <property type="entry name" value="NreC/VraR/RcsB-like_REC"/>
</dbReference>
<dbReference type="PANTHER" id="PTHR43214:SF43">
    <property type="entry name" value="TWO-COMPONENT RESPONSE REGULATOR"/>
    <property type="match status" value="1"/>
</dbReference>
<dbReference type="InterPro" id="IPR001789">
    <property type="entry name" value="Sig_transdc_resp-reg_receiver"/>
</dbReference>
<accession>A0ABM8UIU6</accession>
<dbReference type="InterPro" id="IPR016032">
    <property type="entry name" value="Sig_transdc_resp-reg_C-effctor"/>
</dbReference>
<sequence length="208" mass="22645">MKVFIVDDHPIVLQGLKNLLEAREGIEVTGIFDQGEPALLALATSLPDVILLDVNLPDTSGIILCQKIKQRYPAVKVVALSVHNERTVIMGILQSGASAYVLKNALGDDIISALHAAMQGQTFLCAGTQKALNSGTGSDLKEVPRLTRREKEILELIGRGYTTQQIAADLFISTHTVESHRKNLMEKFEAPNTATVIRLATEFGLMQN</sequence>
<evidence type="ECO:0000313" key="7">
    <source>
        <dbReference type="Proteomes" id="UP000679725"/>
    </source>
</evidence>
<dbReference type="SMART" id="SM00448">
    <property type="entry name" value="REC"/>
    <property type="match status" value="1"/>
</dbReference>
<feature type="domain" description="HTH luxR-type" evidence="4">
    <location>
        <begin position="139"/>
        <end position="204"/>
    </location>
</feature>
<evidence type="ECO:0000259" key="4">
    <source>
        <dbReference type="PROSITE" id="PS50043"/>
    </source>
</evidence>
<feature type="domain" description="Response regulatory" evidence="5">
    <location>
        <begin position="2"/>
        <end position="118"/>
    </location>
</feature>
<dbReference type="PRINTS" id="PR00038">
    <property type="entry name" value="HTHLUXR"/>
</dbReference>
<dbReference type="InterPro" id="IPR039420">
    <property type="entry name" value="WalR-like"/>
</dbReference>
<dbReference type="Pfam" id="PF00072">
    <property type="entry name" value="Response_reg"/>
    <property type="match status" value="1"/>
</dbReference>
<dbReference type="SUPFAM" id="SSF46894">
    <property type="entry name" value="C-terminal effector domain of the bipartite response regulators"/>
    <property type="match status" value="1"/>
</dbReference>
<feature type="modified residue" description="4-aspartylphosphate" evidence="3">
    <location>
        <position position="53"/>
    </location>
</feature>
<dbReference type="PANTHER" id="PTHR43214">
    <property type="entry name" value="TWO-COMPONENT RESPONSE REGULATOR"/>
    <property type="match status" value="1"/>
</dbReference>
<gene>
    <name evidence="6" type="primary">nreC_1</name>
    <name evidence="6" type="ORF">DYBT9623_00038</name>
</gene>
<evidence type="ECO:0000313" key="6">
    <source>
        <dbReference type="EMBL" id="CAG5067318.1"/>
    </source>
</evidence>
<dbReference type="SUPFAM" id="SSF52172">
    <property type="entry name" value="CheY-like"/>
    <property type="match status" value="1"/>
</dbReference>
<dbReference type="CDD" id="cd17535">
    <property type="entry name" value="REC_NarL-like"/>
    <property type="match status" value="1"/>
</dbReference>
<protein>
    <submittedName>
        <fullName evidence="6">Oxygen regulatory protein NreC</fullName>
    </submittedName>
</protein>
<dbReference type="Gene3D" id="3.40.50.2300">
    <property type="match status" value="1"/>
</dbReference>
<dbReference type="Pfam" id="PF00196">
    <property type="entry name" value="GerE"/>
    <property type="match status" value="1"/>
</dbReference>
<evidence type="ECO:0000256" key="3">
    <source>
        <dbReference type="PROSITE-ProRule" id="PRU00169"/>
    </source>
</evidence>
<dbReference type="InterPro" id="IPR000792">
    <property type="entry name" value="Tscrpt_reg_LuxR_C"/>
</dbReference>
<dbReference type="SMART" id="SM00421">
    <property type="entry name" value="HTH_LUXR"/>
    <property type="match status" value="1"/>
</dbReference>
<proteinExistence type="predicted"/>
<comment type="caution">
    <text evidence="6">The sequence shown here is derived from an EMBL/GenBank/DDBJ whole genome shotgun (WGS) entry which is preliminary data.</text>
</comment>
<reference evidence="6 7" key="1">
    <citation type="submission" date="2021-04" db="EMBL/GenBank/DDBJ databases">
        <authorList>
            <person name="Rodrigo-Torres L."/>
            <person name="Arahal R. D."/>
            <person name="Lucena T."/>
        </authorList>
    </citation>
    <scope>NUCLEOTIDE SEQUENCE [LARGE SCALE GENOMIC DNA]</scope>
    <source>
        <strain evidence="6 7">CECT 9623</strain>
    </source>
</reference>
<keyword evidence="1 3" id="KW-0597">Phosphoprotein</keyword>
<keyword evidence="7" id="KW-1185">Reference proteome</keyword>
<evidence type="ECO:0000256" key="1">
    <source>
        <dbReference type="ARBA" id="ARBA00022553"/>
    </source>
</evidence>
<keyword evidence="2" id="KW-0238">DNA-binding</keyword>